<organism evidence="1">
    <name type="scientific">marine metagenome</name>
    <dbReference type="NCBI Taxonomy" id="408172"/>
    <lineage>
        <taxon>unclassified sequences</taxon>
        <taxon>metagenomes</taxon>
        <taxon>ecological metagenomes</taxon>
    </lineage>
</organism>
<accession>A0A382YP25</accession>
<evidence type="ECO:0000313" key="1">
    <source>
        <dbReference type="EMBL" id="SVD84781.1"/>
    </source>
</evidence>
<proteinExistence type="predicted"/>
<feature type="non-terminal residue" evidence="1">
    <location>
        <position position="1"/>
    </location>
</feature>
<sequence length="41" mass="4843">VKLWDYIQGYRFLGHALIDVEQVIADNWGEVPTQIEVWALR</sequence>
<dbReference type="AlphaFoldDB" id="A0A382YP25"/>
<dbReference type="EMBL" id="UINC01177243">
    <property type="protein sequence ID" value="SVD84781.1"/>
    <property type="molecule type" value="Genomic_DNA"/>
</dbReference>
<reference evidence="1" key="1">
    <citation type="submission" date="2018-05" db="EMBL/GenBank/DDBJ databases">
        <authorList>
            <person name="Lanie J.A."/>
            <person name="Ng W.-L."/>
            <person name="Kazmierczak K.M."/>
            <person name="Andrzejewski T.M."/>
            <person name="Davidsen T.M."/>
            <person name="Wayne K.J."/>
            <person name="Tettelin H."/>
            <person name="Glass J.I."/>
            <person name="Rusch D."/>
            <person name="Podicherti R."/>
            <person name="Tsui H.-C.T."/>
            <person name="Winkler M.E."/>
        </authorList>
    </citation>
    <scope>NUCLEOTIDE SEQUENCE</scope>
</reference>
<protein>
    <submittedName>
        <fullName evidence="1">Uncharacterized protein</fullName>
    </submittedName>
</protein>
<gene>
    <name evidence="1" type="ORF">METZ01_LOCUS437635</name>
</gene>
<name>A0A382YP25_9ZZZZ</name>